<evidence type="ECO:0000313" key="3">
    <source>
        <dbReference type="EMBL" id="RLQ22412.1"/>
    </source>
</evidence>
<gene>
    <name evidence="3" type="ORF">DWB85_07265</name>
</gene>
<dbReference type="Proteomes" id="UP000265509">
    <property type="component" value="Unassembled WGS sequence"/>
</dbReference>
<comment type="caution">
    <text evidence="3">The sequence shown here is derived from an EMBL/GenBank/DDBJ whole genome shotgun (WGS) entry which is preliminary data.</text>
</comment>
<name>A0A3L7E2I3_9GAMM</name>
<dbReference type="PANTHER" id="PTHR40940:SF1">
    <property type="entry name" value="PROTEIN BATD"/>
    <property type="match status" value="1"/>
</dbReference>
<dbReference type="EMBL" id="QRAN01000006">
    <property type="protein sequence ID" value="RLQ22412.1"/>
    <property type="molecule type" value="Genomic_DNA"/>
</dbReference>
<feature type="domain" description="DUF7939" evidence="2">
    <location>
        <begin position="481"/>
        <end position="564"/>
    </location>
</feature>
<dbReference type="AlphaFoldDB" id="A0A3L7E2I3"/>
<dbReference type="PANTHER" id="PTHR40940">
    <property type="entry name" value="PROTEIN BATD-RELATED"/>
    <property type="match status" value="1"/>
</dbReference>
<evidence type="ECO:0000256" key="1">
    <source>
        <dbReference type="SAM" id="MobiDB-lite"/>
    </source>
</evidence>
<dbReference type="OrthoDB" id="5293418at2"/>
<proteinExistence type="predicted"/>
<feature type="region of interest" description="Disordered" evidence="1">
    <location>
        <begin position="561"/>
        <end position="582"/>
    </location>
</feature>
<dbReference type="Pfam" id="PF13584">
    <property type="entry name" value="BatD"/>
    <property type="match status" value="3"/>
</dbReference>
<evidence type="ECO:0000313" key="4">
    <source>
        <dbReference type="Proteomes" id="UP000265509"/>
    </source>
</evidence>
<sequence>MIPPACCGRNSAIKASSDSNRETQRMMTLTGRPALWTLVLLLVLGHATARAAVEASVDRSRIALGDTVQLIISATGDDEELSAVDLAPLQRDWEILSRSTRSNTTIVNGKRSHERQLHLEITPRRQGALSIPPFQLGSASTRELQVEVGDAPQIDPGADSVLFEASVDRDSVYVQGQLILTLRLQQAVNLDGRSISDLDLPDAFVVPLEQKSFQRQVNGRPWLVHEVRYAIFPEQSGTLTIPAQSFSARESVPRRSIFDTNRGRLVRLQSEALNIEVLPRPAAFTAATWLPARNIVIEEEWSSDPAQLRVGESITRTVRVRGEGLQGAQLPPVLLPEVDGIKHYPDQPVINDTEISSGLLGSRSDSVAIVATRAGRVELPAIEIPWWDTGARTMRTARIPARVLKVAAAAPTTATATTDGASSAASSGPEPVIVQSGAVRVWQVLALACALGWLLTAGLWWRSRREVTGGSEEPAPARSPKAAYKSLLAACAADQPQQARKQLILWAAARCDRGITSLEQAATLLADPALTSELKALEQSLYGQDADSWRGDQLRAIVERLQRQRPAGQPQRDEQLRLYPAA</sequence>
<dbReference type="InterPro" id="IPR025738">
    <property type="entry name" value="BatD"/>
</dbReference>
<keyword evidence="4" id="KW-1185">Reference proteome</keyword>
<accession>A0A3L7E2I3</accession>
<reference evidence="3 4" key="1">
    <citation type="submission" date="2018-07" db="EMBL/GenBank/DDBJ databases">
        <title>Halioglobus sp. genome submission.</title>
        <authorList>
            <person name="Ye M.-Q."/>
            <person name="Du Z.-J."/>
        </authorList>
    </citation>
    <scope>NUCLEOTIDE SEQUENCE [LARGE SCALE GENOMIC DNA]</scope>
    <source>
        <strain evidence="3 4">U0301</strain>
    </source>
</reference>
<organism evidence="3 4">
    <name type="scientific">Seongchinamella sediminis</name>
    <dbReference type="NCBI Taxonomy" id="2283635"/>
    <lineage>
        <taxon>Bacteria</taxon>
        <taxon>Pseudomonadati</taxon>
        <taxon>Pseudomonadota</taxon>
        <taxon>Gammaproteobacteria</taxon>
        <taxon>Cellvibrionales</taxon>
        <taxon>Halieaceae</taxon>
        <taxon>Seongchinamella</taxon>
    </lineage>
</organism>
<protein>
    <submittedName>
        <fullName evidence="3">Protein BatD</fullName>
    </submittedName>
</protein>
<dbReference type="InterPro" id="IPR057699">
    <property type="entry name" value="DUF7939"/>
</dbReference>
<evidence type="ECO:0000259" key="2">
    <source>
        <dbReference type="Pfam" id="PF25607"/>
    </source>
</evidence>
<dbReference type="Pfam" id="PF25607">
    <property type="entry name" value="DUF7939"/>
    <property type="match status" value="1"/>
</dbReference>